<gene>
    <name evidence="2" type="ORF">7AX1_68</name>
</gene>
<organism evidence="2">
    <name type="scientific">uncultured Caudovirales phage</name>
    <dbReference type="NCBI Taxonomy" id="2100421"/>
    <lineage>
        <taxon>Viruses</taxon>
        <taxon>Duplodnaviria</taxon>
        <taxon>Heunggongvirae</taxon>
        <taxon>Uroviricota</taxon>
        <taxon>Caudoviricetes</taxon>
        <taxon>Peduoviridae</taxon>
        <taxon>Maltschvirus</taxon>
        <taxon>Maltschvirus maltsch</taxon>
    </lineage>
</organism>
<reference evidence="2" key="1">
    <citation type="submission" date="2017-06" db="EMBL/GenBank/DDBJ databases">
        <title>Novel phages from South African skin metaviromes.</title>
        <authorList>
            <person name="van Zyl L.J."/>
            <person name="Abrahams Y."/>
            <person name="Stander E.A."/>
            <person name="Kirby B.M."/>
            <person name="Clavaud C."/>
            <person name="Farcet C."/>
            <person name="Breton L."/>
            <person name="Trindade M.I."/>
        </authorList>
    </citation>
    <scope>NUCLEOTIDE SEQUENCE</scope>
</reference>
<protein>
    <submittedName>
        <fullName evidence="2">Uncharacterized protein</fullName>
    </submittedName>
</protein>
<accession>A0A2H4IZA5</accession>
<feature type="compositionally biased region" description="Basic residues" evidence="1">
    <location>
        <begin position="1"/>
        <end position="12"/>
    </location>
</feature>
<evidence type="ECO:0000313" key="2">
    <source>
        <dbReference type="EMBL" id="ASN67895.1"/>
    </source>
</evidence>
<evidence type="ECO:0000256" key="1">
    <source>
        <dbReference type="SAM" id="MobiDB-lite"/>
    </source>
</evidence>
<proteinExistence type="predicted"/>
<name>A0A2H4IZA5_9CAUD</name>
<dbReference type="EMBL" id="MF417868">
    <property type="protein sequence ID" value="ASN67895.1"/>
    <property type="molecule type" value="Genomic_DNA"/>
</dbReference>
<feature type="compositionally biased region" description="Basic and acidic residues" evidence="1">
    <location>
        <begin position="15"/>
        <end position="24"/>
    </location>
</feature>
<sequence length="66" mass="7829">MTHIKVDKRKSLNKNIKENGLKKELNKNSGKIKIKESLLRKAKRNNNIEKINKLENELKKLYNQLD</sequence>
<feature type="region of interest" description="Disordered" evidence="1">
    <location>
        <begin position="1"/>
        <end position="24"/>
    </location>
</feature>